<keyword evidence="4 12" id="KW-0540">Nuclease</keyword>
<keyword evidence="9" id="KW-0862">Zinc</keyword>
<dbReference type="GO" id="GO:0000398">
    <property type="term" value="P:mRNA splicing, via spliceosome"/>
    <property type="evidence" value="ECO:0007669"/>
    <property type="project" value="InterPro"/>
</dbReference>
<evidence type="ECO:0000256" key="11">
    <source>
        <dbReference type="ARBA" id="ARBA00023242"/>
    </source>
</evidence>
<keyword evidence="3" id="KW-0597">Phosphoprotein</keyword>
<dbReference type="PROSITE" id="PS50171">
    <property type="entry name" value="ZF_MATRIN"/>
    <property type="match status" value="1"/>
</dbReference>
<evidence type="ECO:0000256" key="10">
    <source>
        <dbReference type="ARBA" id="ARBA00023172"/>
    </source>
</evidence>
<gene>
    <name evidence="16" type="ORF">FSARC_7158</name>
</gene>
<keyword evidence="12" id="KW-0227">DNA damage</keyword>
<dbReference type="InterPro" id="IPR000690">
    <property type="entry name" value="Matrin/U1-C_Znf_C2H2"/>
</dbReference>
<sequence length="799" mass="91699">MLVLEEQRYIHEDLERLEQGIADRIRDEPRHIRDRLNRDHEVSQLLDQIQVQSNNLLDIYKDENGVRSQEIQQIGTGDAFEEFYKQLKDVRDHHARYPNEQAENSEQRYKIKRPDGEPMPSIVDSLFSGEEAYGRFFDLNPSHESYLNLPNVRRLTYLQYLETFDNFAPGHGGVTRPNKLTDQYFKYVGQLAEYLESFMRRTRPLENVDKVLASFDQEFETAWEKGEIQGWEKDAASTNATAMETSTAEAVWCDDCQKEFKNENVYKNHLTGRKHIKAAELRKQRQEEDSAPINGTSNGTVSATRLKERAVADREHRVKRLASAMSTERSDTRVNVERKQGMTERERAQELENLFNADETPQEAPDDGEGEDEDGEERIYNPLKLPLAWDGKPIPFWLYRLHGLGVEFPCEICGNFVYMGRRAFDKHFNEARHIYGLKCLGITNTSLFRDITRIDEALKLWEKIQREKKRTKVDEGSVVQMEDGEGNVMPEKVYYDLQKQVRHASIYIGSTPNPPRRLKQHNGVARGGAVRTARETLRPWEPIIVVTGFPSSIAALKFEWALTNPHLTLHISTDERITKAAPKAKGKRKPRRPIHSLKSVVSNLHLLMGVPSFARWPLTLNFFAKESKKAWDKRLQSADAPPREGIKIATDFPPEDTSHRGSSPEAWGIHALPLDYTHLKPYVEKAHNVVSFEREGNCVHCREALKSNKGLQPMCPHDGCEAMGHLDCWGKHALKDEDIGILLPRSCTCPSCGGKINWSDMMKELTLRVRGQKEVQALLKKRRRTKKAAAAEAEAEEEI</sequence>
<evidence type="ECO:0000256" key="9">
    <source>
        <dbReference type="ARBA" id="ARBA00022833"/>
    </source>
</evidence>
<dbReference type="InterPro" id="IPR027520">
    <property type="entry name" value="Slx1"/>
</dbReference>
<dbReference type="SMART" id="SM00355">
    <property type="entry name" value="ZnF_C2H2"/>
    <property type="match status" value="2"/>
</dbReference>
<dbReference type="InterPro" id="IPR013087">
    <property type="entry name" value="Znf_C2H2_type"/>
</dbReference>
<keyword evidence="5" id="KW-0479">Metal-binding</keyword>
<evidence type="ECO:0000259" key="15">
    <source>
        <dbReference type="PROSITE" id="PS50171"/>
    </source>
</evidence>
<dbReference type="InterPro" id="IPR003604">
    <property type="entry name" value="Matrin/U1-like-C_Znf_C2H2"/>
</dbReference>
<dbReference type="AlphaFoldDB" id="A0A8H4TVP7"/>
<evidence type="ECO:0000256" key="2">
    <source>
        <dbReference type="ARBA" id="ARBA00008776"/>
    </source>
</evidence>
<dbReference type="GO" id="GO:0006281">
    <property type="term" value="P:DNA repair"/>
    <property type="evidence" value="ECO:0007669"/>
    <property type="project" value="UniProtKB-UniRule"/>
</dbReference>
<dbReference type="InterPro" id="IPR022755">
    <property type="entry name" value="Znf_C2H2_jaz"/>
</dbReference>
<feature type="compositionally biased region" description="Polar residues" evidence="13">
    <location>
        <begin position="293"/>
        <end position="303"/>
    </location>
</feature>
<dbReference type="GO" id="GO:0005681">
    <property type="term" value="C:spliceosomal complex"/>
    <property type="evidence" value="ECO:0007669"/>
    <property type="project" value="InterPro"/>
</dbReference>
<evidence type="ECO:0000313" key="16">
    <source>
        <dbReference type="EMBL" id="KAF4964980.1"/>
    </source>
</evidence>
<dbReference type="PROSITE" id="PS50164">
    <property type="entry name" value="GIY_YIG"/>
    <property type="match status" value="1"/>
</dbReference>
<feature type="region of interest" description="Disordered" evidence="13">
    <location>
        <begin position="644"/>
        <end position="664"/>
    </location>
</feature>
<dbReference type="GO" id="GO:0008270">
    <property type="term" value="F:zinc ion binding"/>
    <property type="evidence" value="ECO:0007669"/>
    <property type="project" value="UniProtKB-KW"/>
</dbReference>
<comment type="subcellular location">
    <subcellularLocation>
        <location evidence="1 12">Nucleus</location>
    </subcellularLocation>
</comment>
<evidence type="ECO:0000256" key="1">
    <source>
        <dbReference type="ARBA" id="ARBA00004123"/>
    </source>
</evidence>
<feature type="domain" description="GIY-YIG" evidence="14">
    <location>
        <begin position="474"/>
        <end position="572"/>
    </location>
</feature>
<dbReference type="PROSITE" id="PS00028">
    <property type="entry name" value="ZINC_FINGER_C2H2_1"/>
    <property type="match status" value="1"/>
</dbReference>
<dbReference type="GO" id="GO:0033557">
    <property type="term" value="C:Slx1-Slx4 complex"/>
    <property type="evidence" value="ECO:0007669"/>
    <property type="project" value="UniProtKB-UniRule"/>
</dbReference>
<dbReference type="SUPFAM" id="SSF57667">
    <property type="entry name" value="beta-beta-alpha zinc fingers"/>
    <property type="match status" value="1"/>
</dbReference>
<evidence type="ECO:0000256" key="7">
    <source>
        <dbReference type="ARBA" id="ARBA00022771"/>
    </source>
</evidence>
<comment type="cofactor">
    <cofactor evidence="12">
        <name>a divalent metal cation</name>
        <dbReference type="ChEBI" id="CHEBI:60240"/>
    </cofactor>
</comment>
<comment type="similarity">
    <text evidence="12">Belongs to the SLX1 family.</text>
</comment>
<keyword evidence="17" id="KW-1185">Reference proteome</keyword>
<keyword evidence="6 12" id="KW-0255">Endonuclease</keyword>
<dbReference type="Pfam" id="PF01541">
    <property type="entry name" value="GIY-YIG"/>
    <property type="match status" value="1"/>
</dbReference>
<dbReference type="Pfam" id="PF12171">
    <property type="entry name" value="zf-C2H2_jaz"/>
    <property type="match status" value="1"/>
</dbReference>
<dbReference type="Pfam" id="PF21202">
    <property type="entry name" value="SLX1_C"/>
    <property type="match status" value="1"/>
</dbReference>
<evidence type="ECO:0000256" key="13">
    <source>
        <dbReference type="SAM" id="MobiDB-lite"/>
    </source>
</evidence>
<dbReference type="InterPro" id="IPR013083">
    <property type="entry name" value="Znf_RING/FYVE/PHD"/>
</dbReference>
<comment type="function">
    <text evidence="12">Catalytic subunit of the SLX1-SLX4 structure-specific endonuclease that resolves DNA secondary structures generated during DNA repair and recombination. Has endonuclease activity towards branched DNA substrates, introducing single-strand cuts in duplex DNA close to junctions with ss-DNA.</text>
</comment>
<comment type="similarity">
    <text evidence="2">Belongs to the SF3A3 family.</text>
</comment>
<proteinExistence type="inferred from homology"/>
<evidence type="ECO:0000256" key="4">
    <source>
        <dbReference type="ARBA" id="ARBA00022722"/>
    </source>
</evidence>
<feature type="compositionally biased region" description="Basic and acidic residues" evidence="13">
    <location>
        <begin position="305"/>
        <end position="316"/>
    </location>
</feature>
<comment type="caution">
    <text evidence="12">Lacks conserved residue(s) required for the propagation of feature annotation.</text>
</comment>
<dbReference type="InterPro" id="IPR024598">
    <property type="entry name" value="SF3a60/Prp9_C"/>
</dbReference>
<comment type="caution">
    <text evidence="16">The sequence shown here is derived from an EMBL/GenBank/DDBJ whole genome shotgun (WGS) entry which is preliminary data.</text>
</comment>
<reference evidence="16" key="1">
    <citation type="journal article" date="2020" name="BMC Genomics">
        <title>Correction to: Identification and distribution of gene clusters required for synthesis of sphingolipid metabolism inhibitors in diverse species of the filamentous fungus Fusarium.</title>
        <authorList>
            <person name="Kim H.S."/>
            <person name="Lohmar J.M."/>
            <person name="Busman M."/>
            <person name="Brown D.W."/>
            <person name="Naumann T.A."/>
            <person name="Divon H.H."/>
            <person name="Lysoe E."/>
            <person name="Uhlig S."/>
            <person name="Proctor R.H."/>
        </authorList>
    </citation>
    <scope>NUCLEOTIDE SEQUENCE</scope>
    <source>
        <strain evidence="16">NRRL 20472</strain>
    </source>
</reference>
<feature type="region of interest" description="Disordered" evidence="13">
    <location>
        <begin position="508"/>
        <end position="530"/>
    </location>
</feature>
<dbReference type="EMBL" id="JABEXW010000380">
    <property type="protein sequence ID" value="KAF4964980.1"/>
    <property type="molecule type" value="Genomic_DNA"/>
</dbReference>
<keyword evidence="11 12" id="KW-0539">Nucleus</keyword>
<reference evidence="16" key="2">
    <citation type="submission" date="2020-05" db="EMBL/GenBank/DDBJ databases">
        <authorList>
            <person name="Kim H.-S."/>
            <person name="Proctor R.H."/>
            <person name="Brown D.W."/>
        </authorList>
    </citation>
    <scope>NUCLEOTIDE SEQUENCE</scope>
    <source>
        <strain evidence="16">NRRL 20472</strain>
    </source>
</reference>
<feature type="domain" description="Matrin-type" evidence="15">
    <location>
        <begin position="408"/>
        <end position="439"/>
    </location>
</feature>
<evidence type="ECO:0000256" key="6">
    <source>
        <dbReference type="ARBA" id="ARBA00022759"/>
    </source>
</evidence>
<evidence type="ECO:0000259" key="14">
    <source>
        <dbReference type="PROSITE" id="PS50164"/>
    </source>
</evidence>
<dbReference type="Gene3D" id="3.30.160.60">
    <property type="entry name" value="Classic Zinc Finger"/>
    <property type="match status" value="1"/>
</dbReference>
<feature type="compositionally biased region" description="Basic and acidic residues" evidence="13">
    <location>
        <begin position="328"/>
        <end position="350"/>
    </location>
</feature>
<keyword evidence="8 12" id="KW-0378">Hydrolase</keyword>
<feature type="region of interest" description="Disordered" evidence="13">
    <location>
        <begin position="281"/>
        <end position="376"/>
    </location>
</feature>
<dbReference type="Pfam" id="PF12108">
    <property type="entry name" value="SF3a60_bindingd"/>
    <property type="match status" value="1"/>
</dbReference>
<dbReference type="InterPro" id="IPR048749">
    <property type="entry name" value="SLX1_C"/>
</dbReference>
<dbReference type="InterPro" id="IPR035901">
    <property type="entry name" value="GIY-YIG_endonuc_sf"/>
</dbReference>
<evidence type="ECO:0008006" key="18">
    <source>
        <dbReference type="Google" id="ProtNLM"/>
    </source>
</evidence>
<dbReference type="InterPro" id="IPR036236">
    <property type="entry name" value="Znf_C2H2_sf"/>
</dbReference>
<feature type="compositionally biased region" description="Acidic residues" evidence="13">
    <location>
        <begin position="360"/>
        <end position="376"/>
    </location>
</feature>
<dbReference type="InterPro" id="IPR031774">
    <property type="entry name" value="SF3A3_dom"/>
</dbReference>
<dbReference type="HAMAP" id="MF_03100">
    <property type="entry name" value="Endonuc_su_Slx1"/>
    <property type="match status" value="1"/>
</dbReference>
<dbReference type="InterPro" id="IPR000305">
    <property type="entry name" value="GIY-YIG_endonuc"/>
</dbReference>
<dbReference type="GO" id="GO:0017108">
    <property type="term" value="F:5'-flap endonuclease activity"/>
    <property type="evidence" value="ECO:0007669"/>
    <property type="project" value="InterPro"/>
</dbReference>
<keyword evidence="7" id="KW-0863">Zinc-finger</keyword>
<dbReference type="PANTHER" id="PTHR12786:SF2">
    <property type="entry name" value="SPLICING FACTOR 3A SUBUNIT 3"/>
    <property type="match status" value="1"/>
</dbReference>
<evidence type="ECO:0000313" key="17">
    <source>
        <dbReference type="Proteomes" id="UP000622797"/>
    </source>
</evidence>
<dbReference type="Gene3D" id="3.30.40.10">
    <property type="entry name" value="Zinc/RING finger domain, C3HC4 (zinc finger)"/>
    <property type="match status" value="1"/>
</dbReference>
<name>A0A8H4TVP7_9HYPO</name>
<dbReference type="InterPro" id="IPR051421">
    <property type="entry name" value="RNA_Proc_DNA_Dmg_Regulator"/>
</dbReference>
<organism evidence="16 17">
    <name type="scientific">Fusarium sarcochroum</name>
    <dbReference type="NCBI Taxonomy" id="1208366"/>
    <lineage>
        <taxon>Eukaryota</taxon>
        <taxon>Fungi</taxon>
        <taxon>Dikarya</taxon>
        <taxon>Ascomycota</taxon>
        <taxon>Pezizomycotina</taxon>
        <taxon>Sordariomycetes</taxon>
        <taxon>Hypocreomycetidae</taxon>
        <taxon>Hypocreales</taxon>
        <taxon>Nectriaceae</taxon>
        <taxon>Fusarium</taxon>
        <taxon>Fusarium lateritium species complex</taxon>
    </lineage>
</organism>
<dbReference type="Gene3D" id="3.40.1440.10">
    <property type="entry name" value="GIY-YIG endonuclease"/>
    <property type="match status" value="1"/>
</dbReference>
<evidence type="ECO:0000256" key="12">
    <source>
        <dbReference type="HAMAP-Rule" id="MF_03100"/>
    </source>
</evidence>
<evidence type="ECO:0000256" key="3">
    <source>
        <dbReference type="ARBA" id="ARBA00022553"/>
    </source>
</evidence>
<dbReference type="SMART" id="SM00451">
    <property type="entry name" value="ZnF_U1"/>
    <property type="match status" value="1"/>
</dbReference>
<protein>
    <recommendedName>
        <fullName evidence="18">Structure-specific endonuclease subunit SLX1</fullName>
    </recommendedName>
</protein>
<dbReference type="Proteomes" id="UP000622797">
    <property type="component" value="Unassembled WGS sequence"/>
</dbReference>
<dbReference type="Pfam" id="PF11931">
    <property type="entry name" value="SF3a60_Prp9_C"/>
    <property type="match status" value="1"/>
</dbReference>
<keyword evidence="10 12" id="KW-0233">DNA recombination</keyword>
<accession>A0A8H4TVP7</accession>
<evidence type="ECO:0000256" key="8">
    <source>
        <dbReference type="ARBA" id="ARBA00022801"/>
    </source>
</evidence>
<keyword evidence="12" id="KW-0234">DNA repair</keyword>
<dbReference type="OrthoDB" id="2160351at2759"/>
<dbReference type="Pfam" id="PF16837">
    <property type="entry name" value="SF3A3"/>
    <property type="match status" value="1"/>
</dbReference>
<comment type="subunit">
    <text evidence="12">Forms a heterodimer with SLX4.</text>
</comment>
<dbReference type="PANTHER" id="PTHR12786">
    <property type="entry name" value="SPLICING FACTOR SF3A-RELATED"/>
    <property type="match status" value="1"/>
</dbReference>
<dbReference type="GO" id="GO:0006310">
    <property type="term" value="P:DNA recombination"/>
    <property type="evidence" value="ECO:0007669"/>
    <property type="project" value="UniProtKB-UniRule"/>
</dbReference>
<evidence type="ECO:0000256" key="5">
    <source>
        <dbReference type="ARBA" id="ARBA00022723"/>
    </source>
</evidence>
<dbReference type="InterPro" id="IPR021966">
    <property type="entry name" value="SF3a60_bindingd"/>
</dbReference>
<dbReference type="GO" id="GO:0003723">
    <property type="term" value="F:RNA binding"/>
    <property type="evidence" value="ECO:0007669"/>
    <property type="project" value="InterPro"/>
</dbReference>